<sequence>MPTRPAPAPEAAPSADGLPLPMASTSVQPSTAAAVASTVLRKASEATVSAAAAEPALKPNQPTHSSIAPI</sequence>
<accession>A0A9P7BJ28</accession>
<evidence type="ECO:0000256" key="1">
    <source>
        <dbReference type="SAM" id="MobiDB-lite"/>
    </source>
</evidence>
<organism evidence="2 3">
    <name type="scientific">Rhizopus oryzae</name>
    <name type="common">Mucormycosis agent</name>
    <name type="synonym">Rhizopus arrhizus var. delemar</name>
    <dbReference type="NCBI Taxonomy" id="64495"/>
    <lineage>
        <taxon>Eukaryota</taxon>
        <taxon>Fungi</taxon>
        <taxon>Fungi incertae sedis</taxon>
        <taxon>Mucoromycota</taxon>
        <taxon>Mucoromycotina</taxon>
        <taxon>Mucoromycetes</taxon>
        <taxon>Mucorales</taxon>
        <taxon>Mucorineae</taxon>
        <taxon>Rhizopodaceae</taxon>
        <taxon>Rhizopus</taxon>
    </lineage>
</organism>
<dbReference type="AlphaFoldDB" id="A0A9P7BJ28"/>
<feature type="region of interest" description="Disordered" evidence="1">
    <location>
        <begin position="1"/>
        <end position="25"/>
    </location>
</feature>
<dbReference type="EMBL" id="JAANQT010010729">
    <property type="protein sequence ID" value="KAG1274883.1"/>
    <property type="molecule type" value="Genomic_DNA"/>
</dbReference>
<feature type="region of interest" description="Disordered" evidence="1">
    <location>
        <begin position="46"/>
        <end position="70"/>
    </location>
</feature>
<evidence type="ECO:0000313" key="2">
    <source>
        <dbReference type="EMBL" id="KAG1274883.1"/>
    </source>
</evidence>
<dbReference type="Proteomes" id="UP000716291">
    <property type="component" value="Unassembled WGS sequence"/>
</dbReference>
<evidence type="ECO:0000313" key="3">
    <source>
        <dbReference type="Proteomes" id="UP000716291"/>
    </source>
</evidence>
<comment type="caution">
    <text evidence="2">The sequence shown here is derived from an EMBL/GenBank/DDBJ whole genome shotgun (WGS) entry which is preliminary data.</text>
</comment>
<feature type="compositionally biased region" description="Pro residues" evidence="1">
    <location>
        <begin position="1"/>
        <end position="10"/>
    </location>
</feature>
<feature type="compositionally biased region" description="Low complexity" evidence="1">
    <location>
        <begin position="46"/>
        <end position="56"/>
    </location>
</feature>
<proteinExistence type="predicted"/>
<name>A0A9P7BJ28_RHIOR</name>
<keyword evidence="3" id="KW-1185">Reference proteome</keyword>
<reference evidence="2" key="1">
    <citation type="journal article" date="2020" name="Microb. Genom.">
        <title>Genetic diversity of clinical and environmental Mucorales isolates obtained from an investigation of mucormycosis cases among solid organ transplant recipients.</title>
        <authorList>
            <person name="Nguyen M.H."/>
            <person name="Kaul D."/>
            <person name="Muto C."/>
            <person name="Cheng S.J."/>
            <person name="Richter R.A."/>
            <person name="Bruno V.M."/>
            <person name="Liu G."/>
            <person name="Beyhan S."/>
            <person name="Sundermann A.J."/>
            <person name="Mounaud S."/>
            <person name="Pasculle A.W."/>
            <person name="Nierman W.C."/>
            <person name="Driscoll E."/>
            <person name="Cumbie R."/>
            <person name="Clancy C.J."/>
            <person name="Dupont C.L."/>
        </authorList>
    </citation>
    <scope>NUCLEOTIDE SEQUENCE</scope>
    <source>
        <strain evidence="2">GL11</strain>
    </source>
</reference>
<protein>
    <submittedName>
        <fullName evidence="2">Uncharacterized protein</fullName>
    </submittedName>
</protein>
<feature type="compositionally biased region" description="Polar residues" evidence="1">
    <location>
        <begin position="60"/>
        <end position="70"/>
    </location>
</feature>
<gene>
    <name evidence="2" type="ORF">G6F64_015017</name>
</gene>